<gene>
    <name evidence="6" type="ORF">HCU74_03155</name>
</gene>
<dbReference type="RefSeq" id="WP_168448935.1">
    <property type="nucleotide sequence ID" value="NZ_JAAWWK010000001.1"/>
</dbReference>
<dbReference type="InterPro" id="IPR000847">
    <property type="entry name" value="LysR_HTH_N"/>
</dbReference>
<reference evidence="6 7" key="1">
    <citation type="submission" date="2020-04" db="EMBL/GenBank/DDBJ databases">
        <authorList>
            <person name="Yoon J."/>
        </authorList>
    </citation>
    <scope>NUCLEOTIDE SEQUENCE [LARGE SCALE GENOMIC DNA]</scope>
    <source>
        <strain evidence="6 7">KMU-166</strain>
    </source>
</reference>
<proteinExistence type="inferred from homology"/>
<evidence type="ECO:0000313" key="7">
    <source>
        <dbReference type="Proteomes" id="UP000765845"/>
    </source>
</evidence>
<dbReference type="PROSITE" id="PS50931">
    <property type="entry name" value="HTH_LYSR"/>
    <property type="match status" value="1"/>
</dbReference>
<dbReference type="Pfam" id="PF00126">
    <property type="entry name" value="HTH_1"/>
    <property type="match status" value="1"/>
</dbReference>
<sequence>MKTLNLQKLFHALVVAEESSLVAASRKLHLTQSALTRSIKSLEDELDIAIFHRKSTGVSLTSEGEVIIARARALLEQAGELRAEARSLSSGSQSVASFGLDPMIAGPLLASQLPGMITQSRLMQIQVKVESRGSLLGMLLDKAIDFFIADTTEFKPAEIQNIHIDPLRQLRGSFFVRPGHPLATVLNVTRKAIYAYPIVTPSNVHEAIWEELRWHHMDANEPERRQQVICPDIPLLKTVTAQSDAVFACPDFAVSEDCTSGRLVRIDHRVANNEDIRTLGLVTHKDTNLSVHSKDIMAAFSTAVHAL</sequence>
<protein>
    <submittedName>
        <fullName evidence="6">LysR family transcriptional regulator</fullName>
    </submittedName>
</protein>
<evidence type="ECO:0000256" key="1">
    <source>
        <dbReference type="ARBA" id="ARBA00009437"/>
    </source>
</evidence>
<evidence type="ECO:0000256" key="4">
    <source>
        <dbReference type="ARBA" id="ARBA00023163"/>
    </source>
</evidence>
<comment type="similarity">
    <text evidence="1">Belongs to the LysR transcriptional regulatory family.</text>
</comment>
<dbReference type="Pfam" id="PF03466">
    <property type="entry name" value="LysR_substrate"/>
    <property type="match status" value="1"/>
</dbReference>
<dbReference type="PRINTS" id="PR00039">
    <property type="entry name" value="HTHLYSR"/>
</dbReference>
<keyword evidence="3" id="KW-0238">DNA-binding</keyword>
<keyword evidence="4" id="KW-0804">Transcription</keyword>
<dbReference type="SUPFAM" id="SSF53850">
    <property type="entry name" value="Periplasmic binding protein-like II"/>
    <property type="match status" value="1"/>
</dbReference>
<comment type="caution">
    <text evidence="6">The sequence shown here is derived from an EMBL/GenBank/DDBJ whole genome shotgun (WGS) entry which is preliminary data.</text>
</comment>
<dbReference type="Gene3D" id="1.10.10.10">
    <property type="entry name" value="Winged helix-like DNA-binding domain superfamily/Winged helix DNA-binding domain"/>
    <property type="match status" value="1"/>
</dbReference>
<feature type="domain" description="HTH lysR-type" evidence="5">
    <location>
        <begin position="13"/>
        <end position="61"/>
    </location>
</feature>
<dbReference type="Proteomes" id="UP000765845">
    <property type="component" value="Unassembled WGS sequence"/>
</dbReference>
<dbReference type="PANTHER" id="PTHR30126">
    <property type="entry name" value="HTH-TYPE TRANSCRIPTIONAL REGULATOR"/>
    <property type="match status" value="1"/>
</dbReference>
<keyword evidence="2" id="KW-0805">Transcription regulation</keyword>
<dbReference type="InterPro" id="IPR036388">
    <property type="entry name" value="WH-like_DNA-bd_sf"/>
</dbReference>
<dbReference type="PANTHER" id="PTHR30126:SF98">
    <property type="entry name" value="HTH-TYPE TRANSCRIPTIONAL ACTIVATOR BAUR"/>
    <property type="match status" value="1"/>
</dbReference>
<keyword evidence="7" id="KW-1185">Reference proteome</keyword>
<evidence type="ECO:0000313" key="6">
    <source>
        <dbReference type="EMBL" id="NKI16412.1"/>
    </source>
</evidence>
<organism evidence="6 7">
    <name type="scientific">Spongiibacter thalassae</name>
    <dbReference type="NCBI Taxonomy" id="2721624"/>
    <lineage>
        <taxon>Bacteria</taxon>
        <taxon>Pseudomonadati</taxon>
        <taxon>Pseudomonadota</taxon>
        <taxon>Gammaproteobacteria</taxon>
        <taxon>Cellvibrionales</taxon>
        <taxon>Spongiibacteraceae</taxon>
        <taxon>Spongiibacter</taxon>
    </lineage>
</organism>
<dbReference type="CDD" id="cd05466">
    <property type="entry name" value="PBP2_LTTR_substrate"/>
    <property type="match status" value="1"/>
</dbReference>
<name>A0ABX1GB62_9GAMM</name>
<dbReference type="Gene3D" id="3.40.190.10">
    <property type="entry name" value="Periplasmic binding protein-like II"/>
    <property type="match status" value="2"/>
</dbReference>
<evidence type="ECO:0000256" key="3">
    <source>
        <dbReference type="ARBA" id="ARBA00023125"/>
    </source>
</evidence>
<dbReference type="SUPFAM" id="SSF46785">
    <property type="entry name" value="Winged helix' DNA-binding domain"/>
    <property type="match status" value="1"/>
</dbReference>
<dbReference type="InterPro" id="IPR036390">
    <property type="entry name" value="WH_DNA-bd_sf"/>
</dbReference>
<dbReference type="EMBL" id="JAAWWK010000001">
    <property type="protein sequence ID" value="NKI16412.1"/>
    <property type="molecule type" value="Genomic_DNA"/>
</dbReference>
<dbReference type="InterPro" id="IPR005119">
    <property type="entry name" value="LysR_subst-bd"/>
</dbReference>
<accession>A0ABX1GB62</accession>
<evidence type="ECO:0000256" key="2">
    <source>
        <dbReference type="ARBA" id="ARBA00023015"/>
    </source>
</evidence>
<evidence type="ECO:0000259" key="5">
    <source>
        <dbReference type="PROSITE" id="PS50931"/>
    </source>
</evidence>